<dbReference type="SUPFAM" id="SSF52540">
    <property type="entry name" value="P-loop containing nucleoside triphosphate hydrolases"/>
    <property type="match status" value="1"/>
</dbReference>
<dbReference type="PROSITE" id="PS51192">
    <property type="entry name" value="HELICASE_ATP_BIND_1"/>
    <property type="match status" value="1"/>
</dbReference>
<sequence>MNLNINCITGHNDHLYKRIQQSIHTASSIDIIVSFLMESGVKLIQKDLETIKNKNIPIRILTGNYLNITQPSALYLIKDILGDNVDLRFYNDTKRSFHAKAYIFEKENEGEIFIGSSNLSRSALTSGIEWNYRIDKKANHDDFKYFKDVFEDLFHNESIIVNDIELEKYSKTWKKPKIYASINNDKEDINYVYEENNKVTSIFEPRGAQIEALYELKKTRLDGNDKGLVVAATGIGKTYLAAFDSREFNRVLFVAHREEILKQAYDSFKNVRTDKCINDTEVYDKVADNIENSLPSNTYNEDGYNMGFFMNSIKDNDKDIIFASVQSLGKKEYLNKKYFSKDYFDYIVIDEFHHAVSKNYQNIINYFEPKFMLGLTATPDRLDNKDVFSVCDYNTVYEATLKTAIDKGFLVPFRYYGIYDDSIDYNDVEYKNGKYNDKELEKALSINNRANLILNHYKKYKSSRALGFCTSKSHAEFMAKYFNENGIPSCAVYSGSDGEYNEERSIALDRLRKEEINVIFSVDMFNEGLDIKSIDMVMFLRPTESPTIFLQQLGRGLRKDKNKKYLNVLDFIGNYKKANLVPYLLTGESKTKESSSKLYLQEDDYPEDCIIDFDFRLIDIFERMRKESQKIEDMIKEEFYNIKRDLGHRPSRLELFTYMNDDLYNNIKKKAKINPFRDYISFSEKLNELNEDEKIITDTIAYDFIKFIENTSMSKTYKLPVLLAFYNNGNMKLKVDDEGLYKSFKDFYSKGSNKVDMLKDKSTSKFETWEQKQYVNLARKNPVHFLCKSSSEFFYLDGDYVCLNEELGKYLDNESFIKNIKDAIDFRNKEYYKNRFKNK</sequence>
<keyword evidence="4" id="KW-0378">Hydrolase</keyword>
<accession>A0A2P2BQG2</accession>
<dbReference type="InterPro" id="IPR025202">
    <property type="entry name" value="PLD-like_dom"/>
</dbReference>
<dbReference type="Pfam" id="PF00271">
    <property type="entry name" value="Helicase_C"/>
    <property type="match status" value="1"/>
</dbReference>
<dbReference type="PANTHER" id="PTHR47396">
    <property type="entry name" value="TYPE I RESTRICTION ENZYME ECOKI R PROTEIN"/>
    <property type="match status" value="1"/>
</dbReference>
<dbReference type="GO" id="GO:0016787">
    <property type="term" value="F:hydrolase activity"/>
    <property type="evidence" value="ECO:0007669"/>
    <property type="project" value="UniProtKB-KW"/>
</dbReference>
<name>A0A2P2BQG2_9FIRM</name>
<evidence type="ECO:0000313" key="5">
    <source>
        <dbReference type="Proteomes" id="UP000245695"/>
    </source>
</evidence>
<dbReference type="KEGG" id="rhom:FRIFI_1048"/>
<dbReference type="GO" id="GO:0003677">
    <property type="term" value="F:DNA binding"/>
    <property type="evidence" value="ECO:0007669"/>
    <property type="project" value="InterPro"/>
</dbReference>
<dbReference type="CDD" id="cd09205">
    <property type="entry name" value="PLDc_N_DEXD_b3"/>
    <property type="match status" value="1"/>
</dbReference>
<reference evidence="4 5" key="1">
    <citation type="submission" date="2014-09" db="EMBL/GenBank/DDBJ databases">
        <authorList>
            <person name="Hornung B.V."/>
        </authorList>
    </citation>
    <scope>NUCLEOTIDE SEQUENCE [LARGE SCALE GENOMIC DNA]</scope>
    <source>
        <strain evidence="4 5">FRIFI</strain>
    </source>
</reference>
<organism evidence="4 5">
    <name type="scientific">Romboutsia hominis</name>
    <dbReference type="NCBI Taxonomy" id="1507512"/>
    <lineage>
        <taxon>Bacteria</taxon>
        <taxon>Bacillati</taxon>
        <taxon>Bacillota</taxon>
        <taxon>Clostridia</taxon>
        <taxon>Peptostreptococcales</taxon>
        <taxon>Peptostreptococcaceae</taxon>
        <taxon>Romboutsia</taxon>
    </lineage>
</organism>
<dbReference type="AlphaFoldDB" id="A0A2P2BQG2"/>
<dbReference type="PROSITE" id="PS51194">
    <property type="entry name" value="HELICASE_CTER"/>
    <property type="match status" value="1"/>
</dbReference>
<dbReference type="SMART" id="SM00490">
    <property type="entry name" value="HELICc"/>
    <property type="match status" value="1"/>
</dbReference>
<dbReference type="PROSITE" id="PS50035">
    <property type="entry name" value="PLD"/>
    <property type="match status" value="1"/>
</dbReference>
<keyword evidence="5" id="KW-1185">Reference proteome</keyword>
<protein>
    <submittedName>
        <fullName evidence="4">Type III restriction protein res subunit</fullName>
        <ecNumber evidence="4">3.6.4.13</ecNumber>
    </submittedName>
</protein>
<dbReference type="Pfam" id="PF04851">
    <property type="entry name" value="ResIII"/>
    <property type="match status" value="1"/>
</dbReference>
<dbReference type="InterPro" id="IPR006935">
    <property type="entry name" value="Helicase/UvrB_N"/>
</dbReference>
<feature type="domain" description="Helicase C-terminal" evidence="3">
    <location>
        <begin position="452"/>
        <end position="606"/>
    </location>
</feature>
<proteinExistence type="predicted"/>
<dbReference type="GO" id="GO:0005829">
    <property type="term" value="C:cytosol"/>
    <property type="evidence" value="ECO:0007669"/>
    <property type="project" value="TreeGrafter"/>
</dbReference>
<dbReference type="InterPro" id="IPR001736">
    <property type="entry name" value="PLipase_D/transphosphatidylase"/>
</dbReference>
<dbReference type="EC" id="3.6.4.13" evidence="4"/>
<feature type="domain" description="PLD phosphodiesterase" evidence="1">
    <location>
        <begin position="93"/>
        <end position="123"/>
    </location>
</feature>
<dbReference type="CDD" id="cd18799">
    <property type="entry name" value="SF2_C_EcoAI-like"/>
    <property type="match status" value="1"/>
</dbReference>
<dbReference type="SMART" id="SM00487">
    <property type="entry name" value="DEXDc"/>
    <property type="match status" value="1"/>
</dbReference>
<dbReference type="Proteomes" id="UP000245695">
    <property type="component" value="Chromosome 1"/>
</dbReference>
<dbReference type="CDD" id="cd18032">
    <property type="entry name" value="DEXHc_RE_I_III_res"/>
    <property type="match status" value="1"/>
</dbReference>
<gene>
    <name evidence="4" type="ORF">FRIFI_1048</name>
</gene>
<dbReference type="PANTHER" id="PTHR47396:SF1">
    <property type="entry name" value="ATP-DEPENDENT HELICASE IRC3-RELATED"/>
    <property type="match status" value="1"/>
</dbReference>
<dbReference type="Gene3D" id="3.40.50.300">
    <property type="entry name" value="P-loop containing nucleotide triphosphate hydrolases"/>
    <property type="match status" value="2"/>
</dbReference>
<evidence type="ECO:0000313" key="4">
    <source>
        <dbReference type="EMBL" id="CEI72588.1"/>
    </source>
</evidence>
<dbReference type="SUPFAM" id="SSF56024">
    <property type="entry name" value="Phospholipase D/nuclease"/>
    <property type="match status" value="1"/>
</dbReference>
<dbReference type="GO" id="GO:0005524">
    <property type="term" value="F:ATP binding"/>
    <property type="evidence" value="ECO:0007669"/>
    <property type="project" value="InterPro"/>
</dbReference>
<evidence type="ECO:0000259" key="3">
    <source>
        <dbReference type="PROSITE" id="PS51194"/>
    </source>
</evidence>
<dbReference type="InterPro" id="IPR014001">
    <property type="entry name" value="Helicase_ATP-bd"/>
</dbReference>
<dbReference type="RefSeq" id="WP_166505219.1">
    <property type="nucleotide sequence ID" value="NZ_LN650648.1"/>
</dbReference>
<dbReference type="GO" id="GO:0006793">
    <property type="term" value="P:phosphorus metabolic process"/>
    <property type="evidence" value="ECO:0007669"/>
    <property type="project" value="UniProtKB-ARBA"/>
</dbReference>
<dbReference type="Gene3D" id="3.30.870.10">
    <property type="entry name" value="Endonuclease Chain A"/>
    <property type="match status" value="1"/>
</dbReference>
<dbReference type="Pfam" id="PF13091">
    <property type="entry name" value="PLDc_2"/>
    <property type="match status" value="1"/>
</dbReference>
<dbReference type="GO" id="GO:0003724">
    <property type="term" value="F:RNA helicase activity"/>
    <property type="evidence" value="ECO:0007669"/>
    <property type="project" value="UniProtKB-EC"/>
</dbReference>
<feature type="domain" description="Helicase ATP-binding" evidence="2">
    <location>
        <begin position="218"/>
        <end position="397"/>
    </location>
</feature>
<dbReference type="InterPro" id="IPR027417">
    <property type="entry name" value="P-loop_NTPase"/>
</dbReference>
<evidence type="ECO:0000259" key="1">
    <source>
        <dbReference type="PROSITE" id="PS50035"/>
    </source>
</evidence>
<dbReference type="EMBL" id="LN650648">
    <property type="protein sequence ID" value="CEI72588.1"/>
    <property type="molecule type" value="Genomic_DNA"/>
</dbReference>
<dbReference type="InterPro" id="IPR050742">
    <property type="entry name" value="Helicase_Restrict-Modif_Enz"/>
</dbReference>
<evidence type="ECO:0000259" key="2">
    <source>
        <dbReference type="PROSITE" id="PS51192"/>
    </source>
</evidence>
<dbReference type="InterPro" id="IPR001650">
    <property type="entry name" value="Helicase_C-like"/>
</dbReference>